<dbReference type="EMBL" id="CM055097">
    <property type="protein sequence ID" value="KAJ7551180.1"/>
    <property type="molecule type" value="Genomic_DNA"/>
</dbReference>
<protein>
    <submittedName>
        <fullName evidence="1">Uncharacterized protein</fullName>
    </submittedName>
</protein>
<dbReference type="Proteomes" id="UP001162992">
    <property type="component" value="Chromosome 6"/>
</dbReference>
<comment type="caution">
    <text evidence="1">The sequence shown here is derived from an EMBL/GenBank/DDBJ whole genome shotgun (WGS) entry which is preliminary data.</text>
</comment>
<keyword evidence="2" id="KW-1185">Reference proteome</keyword>
<evidence type="ECO:0000313" key="2">
    <source>
        <dbReference type="Proteomes" id="UP001162992"/>
    </source>
</evidence>
<proteinExistence type="predicted"/>
<accession>A0ACC2DAQ3</accession>
<sequence>MHSKLQQAQDCGDLEELLHPIYINMKSQNSSLQHSRYTKSTGNFQHSVAEEETDLEEELDALMLQLLGHEDVGLSCPSTGIGKALDNPPLGNTRPFWKNVGWSSPDYLSTEPMTPISDLPVYGSHLQRDLFSPRCNTAPCSGVMLDLQGSLHSTRAELHTSSSYTPGLNSSRTSASINLQQDRNFWGAGNPLQADTRMNTVGHKNTSLTVNVGRELSEDQVTKLPSALVELVGSNPVFEGITSRTSSLSSSLSHETEKLQSLNSAPAYPYSHVDGATAVKKILNLDTSQNDSNGLAVASDLDKNRLKRRRNKRLQENCQVSYAIQTISDNEVINDGYKWRKYGQKTVKNSHHPRSYYRCSYTSCSVKKKVQRSDEEKAIVITTYEGTHSHQGPKVFVNSPQLSDNSFQLCQNVLTTIPTQNLRSGSATVAPLRASQPSETQVTTAWNV</sequence>
<reference evidence="2" key="1">
    <citation type="journal article" date="2024" name="Proc. Natl. Acad. Sci. U.S.A.">
        <title>Extraordinary preservation of gene collinearity over three hundred million years revealed in homosporous lycophytes.</title>
        <authorList>
            <person name="Li C."/>
            <person name="Wickell D."/>
            <person name="Kuo L.Y."/>
            <person name="Chen X."/>
            <person name="Nie B."/>
            <person name="Liao X."/>
            <person name="Peng D."/>
            <person name="Ji J."/>
            <person name="Jenkins J."/>
            <person name="Williams M."/>
            <person name="Shu S."/>
            <person name="Plott C."/>
            <person name="Barry K."/>
            <person name="Rajasekar S."/>
            <person name="Grimwood J."/>
            <person name="Han X."/>
            <person name="Sun S."/>
            <person name="Hou Z."/>
            <person name="He W."/>
            <person name="Dai G."/>
            <person name="Sun C."/>
            <person name="Schmutz J."/>
            <person name="Leebens-Mack J.H."/>
            <person name="Li F.W."/>
            <person name="Wang L."/>
        </authorList>
    </citation>
    <scope>NUCLEOTIDE SEQUENCE [LARGE SCALE GENOMIC DNA]</scope>
    <source>
        <strain evidence="2">cv. PW_Plant_1</strain>
    </source>
</reference>
<evidence type="ECO:0000313" key="1">
    <source>
        <dbReference type="EMBL" id="KAJ7551180.1"/>
    </source>
</evidence>
<gene>
    <name evidence="1" type="ORF">O6H91_06G003400</name>
</gene>
<organism evidence="1 2">
    <name type="scientific">Diphasiastrum complanatum</name>
    <name type="common">Issler's clubmoss</name>
    <name type="synonym">Lycopodium complanatum</name>
    <dbReference type="NCBI Taxonomy" id="34168"/>
    <lineage>
        <taxon>Eukaryota</taxon>
        <taxon>Viridiplantae</taxon>
        <taxon>Streptophyta</taxon>
        <taxon>Embryophyta</taxon>
        <taxon>Tracheophyta</taxon>
        <taxon>Lycopodiopsida</taxon>
        <taxon>Lycopodiales</taxon>
        <taxon>Lycopodiaceae</taxon>
        <taxon>Lycopodioideae</taxon>
        <taxon>Diphasiastrum</taxon>
    </lineage>
</organism>
<name>A0ACC2DAQ3_DIPCM</name>